<gene>
    <name evidence="1" type="ORF">QMY55_19480</name>
</gene>
<dbReference type="EMBL" id="CP125947">
    <property type="protein sequence ID" value="WHS64651.1"/>
    <property type="molecule type" value="Genomic_DNA"/>
</dbReference>
<reference evidence="1 2" key="1">
    <citation type="submission" date="2023-05" db="EMBL/GenBank/DDBJ databases">
        <authorList>
            <person name="Yin Y."/>
            <person name="Lu Z."/>
        </authorList>
    </citation>
    <scope>NUCLEOTIDE SEQUENCE [LARGE SCALE GENOMIC DNA]</scope>
    <source>
        <strain evidence="1 2">ZM22</strain>
    </source>
</reference>
<sequence>MLKLLGTSAIALLLSGCYVMHDHGHRGGYGYGGHGHHGGHRGHR</sequence>
<organism evidence="1 2">
    <name type="scientific">Comamonas resistens</name>
    <dbReference type="NCBI Taxonomy" id="3046670"/>
    <lineage>
        <taxon>Bacteria</taxon>
        <taxon>Pseudomonadati</taxon>
        <taxon>Pseudomonadota</taxon>
        <taxon>Betaproteobacteria</taxon>
        <taxon>Burkholderiales</taxon>
        <taxon>Comamonadaceae</taxon>
        <taxon>Comamonas</taxon>
    </lineage>
</organism>
<keyword evidence="2" id="KW-1185">Reference proteome</keyword>
<evidence type="ECO:0008006" key="3">
    <source>
        <dbReference type="Google" id="ProtNLM"/>
    </source>
</evidence>
<dbReference type="RefSeq" id="WP_283485765.1">
    <property type="nucleotide sequence ID" value="NZ_CP125947.1"/>
</dbReference>
<proteinExistence type="predicted"/>
<accession>A0ABY8SQ90</accession>
<dbReference type="PROSITE" id="PS51257">
    <property type="entry name" value="PROKAR_LIPOPROTEIN"/>
    <property type="match status" value="1"/>
</dbReference>
<evidence type="ECO:0000313" key="2">
    <source>
        <dbReference type="Proteomes" id="UP001240697"/>
    </source>
</evidence>
<evidence type="ECO:0000313" key="1">
    <source>
        <dbReference type="EMBL" id="WHS64651.1"/>
    </source>
</evidence>
<protein>
    <recommendedName>
        <fullName evidence="3">Lipoprotein</fullName>
    </recommendedName>
</protein>
<dbReference type="Proteomes" id="UP001240697">
    <property type="component" value="Chromosome"/>
</dbReference>
<name>A0ABY8SQ90_9BURK</name>